<dbReference type="SUPFAM" id="SSF46785">
    <property type="entry name" value="Winged helix' DNA-binding domain"/>
    <property type="match status" value="1"/>
</dbReference>
<evidence type="ECO:0000313" key="4">
    <source>
        <dbReference type="Proteomes" id="UP000271031"/>
    </source>
</evidence>
<proteinExistence type="predicted"/>
<dbReference type="SMART" id="SM00347">
    <property type="entry name" value="HTH_MARR"/>
    <property type="match status" value="1"/>
</dbReference>
<dbReference type="PANTHER" id="PTHR33164:SF43">
    <property type="entry name" value="HTH-TYPE TRANSCRIPTIONAL REPRESSOR YETL"/>
    <property type="match status" value="1"/>
</dbReference>
<dbReference type="InterPro" id="IPR036388">
    <property type="entry name" value="WH-like_DNA-bd_sf"/>
</dbReference>
<dbReference type="InterPro" id="IPR000835">
    <property type="entry name" value="HTH_MarR-typ"/>
</dbReference>
<dbReference type="GO" id="GO:0003677">
    <property type="term" value="F:DNA binding"/>
    <property type="evidence" value="ECO:0007669"/>
    <property type="project" value="UniProtKB-KW"/>
</dbReference>
<dbReference type="PANTHER" id="PTHR33164">
    <property type="entry name" value="TRANSCRIPTIONAL REGULATOR, MARR FAMILY"/>
    <property type="match status" value="1"/>
</dbReference>
<dbReference type="GO" id="GO:0006950">
    <property type="term" value="P:response to stress"/>
    <property type="evidence" value="ECO:0007669"/>
    <property type="project" value="TreeGrafter"/>
</dbReference>
<dbReference type="Pfam" id="PF12802">
    <property type="entry name" value="MarR_2"/>
    <property type="match status" value="1"/>
</dbReference>
<gene>
    <name evidence="3" type="ORF">EDM56_20500</name>
</gene>
<dbReference type="Gene3D" id="1.10.10.10">
    <property type="entry name" value="Winged helix-like DNA-binding domain superfamily/Winged helix DNA-binding domain"/>
    <property type="match status" value="1"/>
</dbReference>
<dbReference type="PRINTS" id="PR00598">
    <property type="entry name" value="HTHMARR"/>
</dbReference>
<reference evidence="3 4" key="1">
    <citation type="submission" date="2018-10" db="EMBL/GenBank/DDBJ databases">
        <title>Phylogenomics of Brevibacillus.</title>
        <authorList>
            <person name="Dunlap C."/>
        </authorList>
    </citation>
    <scope>NUCLEOTIDE SEQUENCE [LARGE SCALE GENOMIC DNA]</scope>
    <source>
        <strain evidence="3 4">JCM 15716</strain>
    </source>
</reference>
<keyword evidence="4" id="KW-1185">Reference proteome</keyword>
<sequence>MSESIQRLHAINRLSRATYSLTSADGRLRGRATRIPGAISLAHARALKVLAVEGELSIKDLATHTETTASGVTQLVNGLETNGYVERIRSSQDRRTVTVKLTPKGMARHQERDLILNRLLQESLTDFTTEQIEQASDIITRLCTVFDEL</sequence>
<organism evidence="3 4">
    <name type="scientific">Brevibacillus fluminis</name>
    <dbReference type="NCBI Taxonomy" id="511487"/>
    <lineage>
        <taxon>Bacteria</taxon>
        <taxon>Bacillati</taxon>
        <taxon>Bacillota</taxon>
        <taxon>Bacilli</taxon>
        <taxon>Bacillales</taxon>
        <taxon>Paenibacillaceae</taxon>
        <taxon>Brevibacillus</taxon>
    </lineage>
</organism>
<protein>
    <submittedName>
        <fullName evidence="3">MarR family transcriptional regulator</fullName>
    </submittedName>
</protein>
<evidence type="ECO:0000256" key="1">
    <source>
        <dbReference type="ARBA" id="ARBA00023125"/>
    </source>
</evidence>
<evidence type="ECO:0000259" key="2">
    <source>
        <dbReference type="PROSITE" id="PS50995"/>
    </source>
</evidence>
<comment type="caution">
    <text evidence="3">The sequence shown here is derived from an EMBL/GenBank/DDBJ whole genome shotgun (WGS) entry which is preliminary data.</text>
</comment>
<dbReference type="OrthoDB" id="166070at2"/>
<dbReference type="Proteomes" id="UP000271031">
    <property type="component" value="Unassembled WGS sequence"/>
</dbReference>
<dbReference type="AlphaFoldDB" id="A0A3M8DB51"/>
<dbReference type="GO" id="GO:0003700">
    <property type="term" value="F:DNA-binding transcription factor activity"/>
    <property type="evidence" value="ECO:0007669"/>
    <property type="project" value="InterPro"/>
</dbReference>
<dbReference type="PROSITE" id="PS50995">
    <property type="entry name" value="HTH_MARR_2"/>
    <property type="match status" value="1"/>
</dbReference>
<name>A0A3M8DB51_9BACL</name>
<dbReference type="EMBL" id="RHHQ01000017">
    <property type="protein sequence ID" value="RNB84497.1"/>
    <property type="molecule type" value="Genomic_DNA"/>
</dbReference>
<accession>A0A3M8DB51</accession>
<dbReference type="InterPro" id="IPR039422">
    <property type="entry name" value="MarR/SlyA-like"/>
</dbReference>
<feature type="domain" description="HTH marR-type" evidence="2">
    <location>
        <begin position="4"/>
        <end position="144"/>
    </location>
</feature>
<dbReference type="InterPro" id="IPR036390">
    <property type="entry name" value="WH_DNA-bd_sf"/>
</dbReference>
<dbReference type="RefSeq" id="WP_122919780.1">
    <property type="nucleotide sequence ID" value="NZ_RHHQ01000017.1"/>
</dbReference>
<keyword evidence="1" id="KW-0238">DNA-binding</keyword>
<evidence type="ECO:0000313" key="3">
    <source>
        <dbReference type="EMBL" id="RNB84497.1"/>
    </source>
</evidence>